<dbReference type="EMBL" id="LJIJ01000234">
    <property type="protein sequence ID" value="ODN00082.1"/>
    <property type="molecule type" value="Genomic_DNA"/>
</dbReference>
<dbReference type="PRINTS" id="PR00196">
    <property type="entry name" value="ANNEXIN"/>
</dbReference>
<evidence type="ECO:0000256" key="6">
    <source>
        <dbReference type="RuleBase" id="RU003540"/>
    </source>
</evidence>
<dbReference type="InterPro" id="IPR018502">
    <property type="entry name" value="Annexin_repeat"/>
</dbReference>
<dbReference type="GO" id="GO:0005509">
    <property type="term" value="F:calcium ion binding"/>
    <property type="evidence" value="ECO:0007669"/>
    <property type="project" value="InterPro"/>
</dbReference>
<dbReference type="Proteomes" id="UP000094527">
    <property type="component" value="Unassembled WGS sequence"/>
</dbReference>
<reference evidence="7 8" key="1">
    <citation type="journal article" date="2016" name="Genome Biol. Evol.">
        <title>Gene Family Evolution Reflects Adaptation to Soil Environmental Stressors in the Genome of the Collembolan Orchesella cincta.</title>
        <authorList>
            <person name="Faddeeva-Vakhrusheva A."/>
            <person name="Derks M.F."/>
            <person name="Anvar S.Y."/>
            <person name="Agamennone V."/>
            <person name="Suring W."/>
            <person name="Smit S."/>
            <person name="van Straalen N.M."/>
            <person name="Roelofs D."/>
        </authorList>
    </citation>
    <scope>NUCLEOTIDE SEQUENCE [LARGE SCALE GENOMIC DNA]</scope>
    <source>
        <tissue evidence="7">Mixed pool</tissue>
    </source>
</reference>
<evidence type="ECO:0000256" key="4">
    <source>
        <dbReference type="ARBA" id="ARBA00023216"/>
    </source>
</evidence>
<name>A0A1D2N4C2_ORCCI</name>
<proteinExistence type="inferred from homology"/>
<dbReference type="OMA" id="RCETELV"/>
<dbReference type="FunFam" id="1.10.220.10:FF:000001">
    <property type="entry name" value="Annexin"/>
    <property type="match status" value="1"/>
</dbReference>
<dbReference type="STRING" id="48709.A0A1D2N4C2"/>
<accession>A0A1D2N4C2</accession>
<dbReference type="GO" id="GO:0001786">
    <property type="term" value="F:phosphatidylserine binding"/>
    <property type="evidence" value="ECO:0007669"/>
    <property type="project" value="TreeGrafter"/>
</dbReference>
<gene>
    <name evidence="7" type="ORF">Ocin01_06602</name>
</gene>
<evidence type="ECO:0000256" key="5">
    <source>
        <dbReference type="ARBA" id="ARBA00023302"/>
    </source>
</evidence>
<dbReference type="InterPro" id="IPR018252">
    <property type="entry name" value="Annexin_repeat_CS"/>
</dbReference>
<keyword evidence="5 6" id="KW-0111">Calcium/phospholipid-binding</keyword>
<dbReference type="AlphaFoldDB" id="A0A1D2N4C2"/>
<evidence type="ECO:0000313" key="7">
    <source>
        <dbReference type="EMBL" id="ODN00082.1"/>
    </source>
</evidence>
<evidence type="ECO:0000256" key="2">
    <source>
        <dbReference type="ARBA" id="ARBA00022737"/>
    </source>
</evidence>
<dbReference type="Pfam" id="PF00191">
    <property type="entry name" value="Annexin"/>
    <property type="match status" value="4"/>
</dbReference>
<organism evidence="7 8">
    <name type="scientific">Orchesella cincta</name>
    <name type="common">Springtail</name>
    <name type="synonym">Podura cincta</name>
    <dbReference type="NCBI Taxonomy" id="48709"/>
    <lineage>
        <taxon>Eukaryota</taxon>
        <taxon>Metazoa</taxon>
        <taxon>Ecdysozoa</taxon>
        <taxon>Arthropoda</taxon>
        <taxon>Hexapoda</taxon>
        <taxon>Collembola</taxon>
        <taxon>Entomobryomorpha</taxon>
        <taxon>Entomobryoidea</taxon>
        <taxon>Orchesellidae</taxon>
        <taxon>Orchesellinae</taxon>
        <taxon>Orchesella</taxon>
    </lineage>
</organism>
<evidence type="ECO:0000256" key="1">
    <source>
        <dbReference type="ARBA" id="ARBA00007831"/>
    </source>
</evidence>
<comment type="domain">
    <text evidence="6">A pair of annexin repeats may form one binding site for calcium and phospholipid.</text>
</comment>
<keyword evidence="4 6" id="KW-0041">Annexin</keyword>
<dbReference type="GO" id="GO:0005634">
    <property type="term" value="C:nucleus"/>
    <property type="evidence" value="ECO:0007669"/>
    <property type="project" value="TreeGrafter"/>
</dbReference>
<keyword evidence="2 6" id="KW-0677">Repeat</keyword>
<dbReference type="FunFam" id="1.10.220.10:FF:000004">
    <property type="entry name" value="Annexin"/>
    <property type="match status" value="1"/>
</dbReference>
<protein>
    <recommendedName>
        <fullName evidence="6">Annexin</fullName>
    </recommendedName>
</protein>
<keyword evidence="8" id="KW-1185">Reference proteome</keyword>
<dbReference type="GO" id="GO:0005544">
    <property type="term" value="F:calcium-dependent phospholipid binding"/>
    <property type="evidence" value="ECO:0007669"/>
    <property type="project" value="UniProtKB-KW"/>
</dbReference>
<dbReference type="PANTHER" id="PTHR10502">
    <property type="entry name" value="ANNEXIN"/>
    <property type="match status" value="1"/>
</dbReference>
<dbReference type="FunFam" id="1.10.220.10:FF:000002">
    <property type="entry name" value="Annexin"/>
    <property type="match status" value="1"/>
</dbReference>
<dbReference type="InterPro" id="IPR001464">
    <property type="entry name" value="Annexin"/>
</dbReference>
<dbReference type="SUPFAM" id="SSF47874">
    <property type="entry name" value="Annexin"/>
    <property type="match status" value="1"/>
</dbReference>
<dbReference type="GO" id="GO:0005886">
    <property type="term" value="C:plasma membrane"/>
    <property type="evidence" value="ECO:0007669"/>
    <property type="project" value="TreeGrafter"/>
</dbReference>
<keyword evidence="3 6" id="KW-0106">Calcium</keyword>
<comment type="similarity">
    <text evidence="1 6">Belongs to the annexin family.</text>
</comment>
<dbReference type="InterPro" id="IPR037104">
    <property type="entry name" value="Annexin_sf"/>
</dbReference>
<dbReference type="PANTHER" id="PTHR10502:SF177">
    <property type="entry name" value="ANNEXIN B10"/>
    <property type="match status" value="1"/>
</dbReference>
<dbReference type="GO" id="GO:0005737">
    <property type="term" value="C:cytoplasm"/>
    <property type="evidence" value="ECO:0007669"/>
    <property type="project" value="TreeGrafter"/>
</dbReference>
<dbReference type="GO" id="GO:0012506">
    <property type="term" value="C:vesicle membrane"/>
    <property type="evidence" value="ECO:0007669"/>
    <property type="project" value="TreeGrafter"/>
</dbReference>
<sequence>MDFYMNEPSVRPDPSFNALEDAKALRAAMKGFGTDEQAIIKVLTTKAYFQRQEIITAFKNEFGRDLIKDLKSELGGKFEKLVLALMETPYEYLAHELENAMAGLGTDEDVLTEVLCTRSNQDIQFISAAYQNRFGKSLEDSIKGEVSGEYKRLLVMLLNGARDETSGVNLDRAKEQAEKLYAAGEGCWGTDEETFVILLAHESFQQLRIVFDEYRKVSGKTIEQAIKSEFSGDLLTAIETIVRCVLNRNRYYAEKLEAAMKGYGTDDSTLIRIIVSRAEIDLGSIKKEYQDLYRKTLHDAVKKETGGDYKAALLALIGDA</sequence>
<evidence type="ECO:0000313" key="8">
    <source>
        <dbReference type="Proteomes" id="UP000094527"/>
    </source>
</evidence>
<dbReference type="Gene3D" id="1.10.220.10">
    <property type="entry name" value="Annexin"/>
    <property type="match status" value="4"/>
</dbReference>
<comment type="caution">
    <text evidence="7">The sequence shown here is derived from an EMBL/GenBank/DDBJ whole genome shotgun (WGS) entry which is preliminary data.</text>
</comment>
<dbReference type="SMART" id="SM00335">
    <property type="entry name" value="ANX"/>
    <property type="match status" value="4"/>
</dbReference>
<dbReference type="OrthoDB" id="37886at2759"/>
<dbReference type="PROSITE" id="PS51897">
    <property type="entry name" value="ANNEXIN_2"/>
    <property type="match status" value="4"/>
</dbReference>
<evidence type="ECO:0000256" key="3">
    <source>
        <dbReference type="ARBA" id="ARBA00022837"/>
    </source>
</evidence>
<dbReference type="FunFam" id="1.10.220.10:FF:000003">
    <property type="entry name" value="Annexin"/>
    <property type="match status" value="1"/>
</dbReference>
<dbReference type="PROSITE" id="PS00223">
    <property type="entry name" value="ANNEXIN_1"/>
    <property type="match status" value="1"/>
</dbReference>